<keyword evidence="3" id="KW-1185">Reference proteome</keyword>
<gene>
    <name evidence="2" type="ORF">SVUK_LOCUS20910</name>
</gene>
<evidence type="ECO:0000313" key="2">
    <source>
        <dbReference type="EMBL" id="VDM85912.1"/>
    </source>
</evidence>
<dbReference type="AlphaFoldDB" id="A0A3P7M418"/>
<organism evidence="2 3">
    <name type="scientific">Strongylus vulgaris</name>
    <name type="common">Blood worm</name>
    <dbReference type="NCBI Taxonomy" id="40348"/>
    <lineage>
        <taxon>Eukaryota</taxon>
        <taxon>Metazoa</taxon>
        <taxon>Ecdysozoa</taxon>
        <taxon>Nematoda</taxon>
        <taxon>Chromadorea</taxon>
        <taxon>Rhabditida</taxon>
        <taxon>Rhabditina</taxon>
        <taxon>Rhabditomorpha</taxon>
        <taxon>Strongyloidea</taxon>
        <taxon>Strongylidae</taxon>
        <taxon>Strongylus</taxon>
    </lineage>
</organism>
<feature type="region of interest" description="Disordered" evidence="1">
    <location>
        <begin position="17"/>
        <end position="39"/>
    </location>
</feature>
<dbReference type="EMBL" id="UYYB01147139">
    <property type="protein sequence ID" value="VDM85912.1"/>
    <property type="molecule type" value="Genomic_DNA"/>
</dbReference>
<evidence type="ECO:0000256" key="1">
    <source>
        <dbReference type="SAM" id="MobiDB-lite"/>
    </source>
</evidence>
<protein>
    <submittedName>
        <fullName evidence="2">Uncharacterized protein</fullName>
    </submittedName>
</protein>
<sequence length="39" mass="4528">MDVKLLTADAAYPPEAPKIKINYRENLDDDEDDDDQDFQ</sequence>
<proteinExistence type="predicted"/>
<evidence type="ECO:0000313" key="3">
    <source>
        <dbReference type="Proteomes" id="UP000270094"/>
    </source>
</evidence>
<accession>A0A3P7M418</accession>
<reference evidence="2 3" key="1">
    <citation type="submission" date="2018-11" db="EMBL/GenBank/DDBJ databases">
        <authorList>
            <consortium name="Pathogen Informatics"/>
        </authorList>
    </citation>
    <scope>NUCLEOTIDE SEQUENCE [LARGE SCALE GENOMIC DNA]</scope>
</reference>
<name>A0A3P7M418_STRVU</name>
<dbReference type="Proteomes" id="UP000270094">
    <property type="component" value="Unassembled WGS sequence"/>
</dbReference>
<feature type="compositionally biased region" description="Acidic residues" evidence="1">
    <location>
        <begin position="27"/>
        <end position="39"/>
    </location>
</feature>